<dbReference type="PaxDb" id="170187-SP_1209"/>
<dbReference type="KEGG" id="spn:SP_1209"/>
<evidence type="ECO:0000313" key="1">
    <source>
        <dbReference type="EMBL" id="AAK75316.1"/>
    </source>
</evidence>
<name>A0A0H2UQ51_STRPN</name>
<organism evidence="1 2">
    <name type="scientific">Streptococcus pneumoniae serotype 4 (strain ATCC BAA-334 / TIGR4)</name>
    <dbReference type="NCBI Taxonomy" id="170187"/>
    <lineage>
        <taxon>Bacteria</taxon>
        <taxon>Bacillati</taxon>
        <taxon>Bacillota</taxon>
        <taxon>Bacilli</taxon>
        <taxon>Lactobacillales</taxon>
        <taxon>Streptococcaceae</taxon>
        <taxon>Streptococcus</taxon>
    </lineage>
</organism>
<reference evidence="1 2" key="1">
    <citation type="journal article" date="2001" name="Science">
        <title>Complete genome sequence of a virulent isolate of Streptococcus pneumoniae.</title>
        <authorList>
            <person name="Tettelin H."/>
            <person name="Nelson K.E."/>
            <person name="Paulsen I.T."/>
            <person name="Eisen J.A."/>
            <person name="Read T.D."/>
            <person name="Peterson S."/>
            <person name="Heidelberg J."/>
            <person name="DeBoy R.T."/>
            <person name="Haft D.H."/>
            <person name="Dodson R.J."/>
            <person name="Durkin A.S."/>
            <person name="Gwinn M."/>
            <person name="Kolonay J.F."/>
            <person name="Nelson W.C."/>
            <person name="Peterson J.D."/>
            <person name="Umayam L.A."/>
            <person name="White O."/>
            <person name="Salzberg S.L."/>
            <person name="Lewis M.R."/>
            <person name="Radune D."/>
            <person name="Holtzapple E."/>
            <person name="Khouri H."/>
            <person name="Wolf A.M."/>
            <person name="Utterback T.R."/>
            <person name="Hansen C.L."/>
            <person name="McDonald L.A."/>
            <person name="Feldblyum T.V."/>
            <person name="Angiuoli S."/>
            <person name="Dickinson T."/>
            <person name="Hickey E.K."/>
            <person name="Holt I.E."/>
            <person name="Loftus B.J."/>
            <person name="Yang F."/>
            <person name="Smith H.O."/>
            <person name="Venter J.C."/>
            <person name="Dougherty B.A."/>
            <person name="Morrison D.A."/>
            <person name="Hollingshead S.K."/>
            <person name="Fraser C.M."/>
        </authorList>
    </citation>
    <scope>NUCLEOTIDE SEQUENCE [LARGE SCALE GENOMIC DNA]</scope>
    <source>
        <strain evidence="2">ATCC BAA-334 / TIGR4</strain>
    </source>
</reference>
<keyword evidence="2" id="KW-1185">Reference proteome</keyword>
<protein>
    <submittedName>
        <fullName evidence="1">Uncharacterized protein</fullName>
    </submittedName>
</protein>
<proteinExistence type="predicted"/>
<dbReference type="AlphaFoldDB" id="A0A0H2UQ51"/>
<dbReference type="Proteomes" id="UP000000585">
    <property type="component" value="Chromosome"/>
</dbReference>
<accession>A0A0H2UQ51</accession>
<dbReference type="BioCyc" id="SPNE170187:G1FZB-1225-MONOMER"/>
<gene>
    <name evidence="1" type="ordered locus">SP_1209</name>
</gene>
<dbReference type="EnsemblBacteria" id="AAK75316">
    <property type="protein sequence ID" value="AAK75316"/>
    <property type="gene ID" value="SP_1209"/>
</dbReference>
<evidence type="ECO:0000313" key="2">
    <source>
        <dbReference type="Proteomes" id="UP000000585"/>
    </source>
</evidence>
<dbReference type="EMBL" id="AE005672">
    <property type="protein sequence ID" value="AAK75316.1"/>
    <property type="molecule type" value="Genomic_DNA"/>
</dbReference>
<sequence length="38" mass="4817">MHAILRYFIRRLFYHIFYKIYSLISKKHQSLPSDVRQF</sequence>